<dbReference type="SUPFAM" id="SSF46785">
    <property type="entry name" value="Winged helix' DNA-binding domain"/>
    <property type="match status" value="1"/>
</dbReference>
<name>A0ABR9BVC5_9PSED</name>
<comment type="similarity">
    <text evidence="1">Belongs to the LysR transcriptional regulatory family.</text>
</comment>
<sequence length="302" mass="34045">MLASLGELSLDLLRAFEAAARLRSFTAAAAELGTTQPAVSQQIKRLEEQLAIRLFDRIYRGIELTDAGYILFEAVQGGLRSIDDCLGLITTQTQHEVLQVSTDFAFAAYWLMPRLHRFHQRYPQVDVSLVTSERSHAMLGPNIDVAVLFGDGRFRQGESHWLFNEEVFPVCSPRLLSDRTLPLGSDALLEWPLLHLRGESSCQWFDWSGLFRALHIPSAPAPGQLRFDNYTLLIQAAIAGQGVAIGWRHLVDALLEQQLLCRPVEGAATSALGYFVVVPQRKRRGQMVQRFVDWVMEEQSRR</sequence>
<organism evidence="6 7">
    <name type="scientific">Pseudomonas coleopterorum</name>
    <dbReference type="NCBI Taxonomy" id="1605838"/>
    <lineage>
        <taxon>Bacteria</taxon>
        <taxon>Pseudomonadati</taxon>
        <taxon>Pseudomonadota</taxon>
        <taxon>Gammaproteobacteria</taxon>
        <taxon>Pseudomonadales</taxon>
        <taxon>Pseudomonadaceae</taxon>
        <taxon>Pseudomonas</taxon>
    </lineage>
</organism>
<dbReference type="PROSITE" id="PS50931">
    <property type="entry name" value="HTH_LYSR"/>
    <property type="match status" value="1"/>
</dbReference>
<evidence type="ECO:0000256" key="2">
    <source>
        <dbReference type="ARBA" id="ARBA00023015"/>
    </source>
</evidence>
<dbReference type="Gene3D" id="3.40.190.10">
    <property type="entry name" value="Periplasmic binding protein-like II"/>
    <property type="match status" value="2"/>
</dbReference>
<dbReference type="NCBIfam" id="TIGR03418">
    <property type="entry name" value="chol_sulf_TF"/>
    <property type="match status" value="1"/>
</dbReference>
<comment type="caution">
    <text evidence="6">The sequence shown here is derived from an EMBL/GenBank/DDBJ whole genome shotgun (WGS) entry which is preliminary data.</text>
</comment>
<dbReference type="CDD" id="cd08432">
    <property type="entry name" value="PBP2_GcdR_TrpI_HvrB_AmpR_like"/>
    <property type="match status" value="1"/>
</dbReference>
<dbReference type="PRINTS" id="PR00039">
    <property type="entry name" value="HTHLYSR"/>
</dbReference>
<evidence type="ECO:0000313" key="7">
    <source>
        <dbReference type="Proteomes" id="UP000620025"/>
    </source>
</evidence>
<reference evidence="6 7" key="1">
    <citation type="journal article" date="2020" name="FEMS Microbiol. Ecol.">
        <title>Temporal dynamics of bacterial communities during seed development and maturation.</title>
        <authorList>
            <person name="Chesneau G."/>
            <person name="Torres-Cortes G."/>
            <person name="Briand M."/>
            <person name="Darrasse A."/>
            <person name="Preveaux A."/>
            <person name="Marais C."/>
            <person name="Jacques M.A."/>
            <person name="Shade A."/>
            <person name="Barret M."/>
        </authorList>
    </citation>
    <scope>NUCLEOTIDE SEQUENCE [LARGE SCALE GENOMIC DNA]</scope>
    <source>
        <strain evidence="6 7">CFBP13599</strain>
    </source>
</reference>
<dbReference type="PANTHER" id="PTHR30537">
    <property type="entry name" value="HTH-TYPE TRANSCRIPTIONAL REGULATOR"/>
    <property type="match status" value="1"/>
</dbReference>
<dbReference type="InterPro" id="IPR058163">
    <property type="entry name" value="LysR-type_TF_proteobact-type"/>
</dbReference>
<evidence type="ECO:0000256" key="1">
    <source>
        <dbReference type="ARBA" id="ARBA00009437"/>
    </source>
</evidence>
<dbReference type="SUPFAM" id="SSF53850">
    <property type="entry name" value="Periplasmic binding protein-like II"/>
    <property type="match status" value="1"/>
</dbReference>
<dbReference type="Pfam" id="PF00126">
    <property type="entry name" value="HTH_1"/>
    <property type="match status" value="1"/>
</dbReference>
<evidence type="ECO:0000313" key="6">
    <source>
        <dbReference type="EMBL" id="MBD8769036.1"/>
    </source>
</evidence>
<keyword evidence="3" id="KW-0238">DNA-binding</keyword>
<dbReference type="InterPro" id="IPR036388">
    <property type="entry name" value="WH-like_DNA-bd_sf"/>
</dbReference>
<evidence type="ECO:0000256" key="3">
    <source>
        <dbReference type="ARBA" id="ARBA00023125"/>
    </source>
</evidence>
<evidence type="ECO:0000259" key="5">
    <source>
        <dbReference type="PROSITE" id="PS50931"/>
    </source>
</evidence>
<dbReference type="InterPro" id="IPR005119">
    <property type="entry name" value="LysR_subst-bd"/>
</dbReference>
<dbReference type="Proteomes" id="UP000620025">
    <property type="component" value="Unassembled WGS sequence"/>
</dbReference>
<dbReference type="InterPro" id="IPR017786">
    <property type="entry name" value="TF_choline_sulphate-util"/>
</dbReference>
<dbReference type="PANTHER" id="PTHR30537:SF26">
    <property type="entry name" value="GLYCINE CLEAVAGE SYSTEM TRANSCRIPTIONAL ACTIVATOR"/>
    <property type="match status" value="1"/>
</dbReference>
<evidence type="ECO:0000256" key="4">
    <source>
        <dbReference type="ARBA" id="ARBA00023163"/>
    </source>
</evidence>
<feature type="domain" description="HTH lysR-type" evidence="5">
    <location>
        <begin position="8"/>
        <end position="65"/>
    </location>
</feature>
<dbReference type="InterPro" id="IPR000847">
    <property type="entry name" value="LysR_HTH_N"/>
</dbReference>
<keyword evidence="4" id="KW-0804">Transcription</keyword>
<accession>A0ABR9BVC5</accession>
<protein>
    <submittedName>
        <fullName evidence="6">LysR family transcriptional regulator</fullName>
    </submittedName>
</protein>
<gene>
    <name evidence="6" type="ORF">IFT38_05735</name>
</gene>
<proteinExistence type="inferred from homology"/>
<keyword evidence="2" id="KW-0805">Transcription regulation</keyword>
<dbReference type="Gene3D" id="1.10.10.10">
    <property type="entry name" value="Winged helix-like DNA-binding domain superfamily/Winged helix DNA-binding domain"/>
    <property type="match status" value="1"/>
</dbReference>
<dbReference type="Pfam" id="PF03466">
    <property type="entry name" value="LysR_substrate"/>
    <property type="match status" value="1"/>
</dbReference>
<dbReference type="EMBL" id="JACYWZ010000002">
    <property type="protein sequence ID" value="MBD8769036.1"/>
    <property type="molecule type" value="Genomic_DNA"/>
</dbReference>
<keyword evidence="7" id="KW-1185">Reference proteome</keyword>
<dbReference type="RefSeq" id="WP_192066308.1">
    <property type="nucleotide sequence ID" value="NZ_JACYWY010000008.1"/>
</dbReference>
<dbReference type="InterPro" id="IPR036390">
    <property type="entry name" value="WH_DNA-bd_sf"/>
</dbReference>